<reference evidence="1" key="1">
    <citation type="submission" date="2020-08" db="EMBL/GenBank/DDBJ databases">
        <title>Multicomponent nature underlies the extraordinary mechanical properties of spider dragline silk.</title>
        <authorList>
            <person name="Kono N."/>
            <person name="Nakamura H."/>
            <person name="Mori M."/>
            <person name="Yoshida Y."/>
            <person name="Ohtoshi R."/>
            <person name="Malay A.D."/>
            <person name="Moran D.A.P."/>
            <person name="Tomita M."/>
            <person name="Numata K."/>
            <person name="Arakawa K."/>
        </authorList>
    </citation>
    <scope>NUCLEOTIDE SEQUENCE</scope>
</reference>
<organism evidence="1 2">
    <name type="scientific">Trichonephila inaurata madagascariensis</name>
    <dbReference type="NCBI Taxonomy" id="2747483"/>
    <lineage>
        <taxon>Eukaryota</taxon>
        <taxon>Metazoa</taxon>
        <taxon>Ecdysozoa</taxon>
        <taxon>Arthropoda</taxon>
        <taxon>Chelicerata</taxon>
        <taxon>Arachnida</taxon>
        <taxon>Araneae</taxon>
        <taxon>Araneomorphae</taxon>
        <taxon>Entelegynae</taxon>
        <taxon>Araneoidea</taxon>
        <taxon>Nephilidae</taxon>
        <taxon>Trichonephila</taxon>
        <taxon>Trichonephila inaurata</taxon>
    </lineage>
</organism>
<dbReference type="EMBL" id="BMAV01008888">
    <property type="protein sequence ID" value="GFY52758.1"/>
    <property type="molecule type" value="Genomic_DNA"/>
</dbReference>
<gene>
    <name evidence="1" type="ORF">TNIN_371691</name>
</gene>
<accession>A0A8X7C3J2</accession>
<name>A0A8X7C3J2_9ARAC</name>
<dbReference type="AlphaFoldDB" id="A0A8X7C3J2"/>
<protein>
    <submittedName>
        <fullName evidence="1">Uncharacterized protein</fullName>
    </submittedName>
</protein>
<evidence type="ECO:0000313" key="2">
    <source>
        <dbReference type="Proteomes" id="UP000886998"/>
    </source>
</evidence>
<proteinExistence type="predicted"/>
<sequence>MLPFIKREKADENFVYSTKNGNGKGLNDCTKSGFQAGGCPTVKHFSACTDSCMRRDPLSLLGGGSGLTKTDRTVVEDVILDMLIYQPSTNNS</sequence>
<dbReference type="Proteomes" id="UP000886998">
    <property type="component" value="Unassembled WGS sequence"/>
</dbReference>
<evidence type="ECO:0000313" key="1">
    <source>
        <dbReference type="EMBL" id="GFY52758.1"/>
    </source>
</evidence>
<keyword evidence="2" id="KW-1185">Reference proteome</keyword>
<comment type="caution">
    <text evidence="1">The sequence shown here is derived from an EMBL/GenBank/DDBJ whole genome shotgun (WGS) entry which is preliminary data.</text>
</comment>
<dbReference type="OrthoDB" id="10538232at2759"/>